<reference evidence="3 4" key="1">
    <citation type="submission" date="2021-10" db="EMBL/GenBank/DDBJ databases">
        <title>Streptomyces gossypii sp. nov., isolated from soil collected from cotton field.</title>
        <authorList>
            <person name="Ge X."/>
            <person name="Chen X."/>
            <person name="Liu W."/>
        </authorList>
    </citation>
    <scope>NUCLEOTIDE SEQUENCE [LARGE SCALE GENOMIC DNA]</scope>
    <source>
        <strain evidence="3 4">N2-109</strain>
    </source>
</reference>
<keyword evidence="1" id="KW-1133">Transmembrane helix</keyword>
<dbReference type="Pfam" id="PF01569">
    <property type="entry name" value="PAP2"/>
    <property type="match status" value="1"/>
</dbReference>
<protein>
    <submittedName>
        <fullName evidence="3">Phosphatase PAP2 family protein</fullName>
    </submittedName>
</protein>
<dbReference type="EMBL" id="JAJAGO010000007">
    <property type="protein sequence ID" value="MCT2591387.1"/>
    <property type="molecule type" value="Genomic_DNA"/>
</dbReference>
<feature type="transmembrane region" description="Helical" evidence="1">
    <location>
        <begin position="179"/>
        <end position="197"/>
    </location>
</feature>
<feature type="domain" description="Phosphatidic acid phosphatase type 2/haloperoxidase" evidence="2">
    <location>
        <begin position="81"/>
        <end position="194"/>
    </location>
</feature>
<evidence type="ECO:0000256" key="1">
    <source>
        <dbReference type="SAM" id="Phobius"/>
    </source>
</evidence>
<feature type="transmembrane region" description="Helical" evidence="1">
    <location>
        <begin position="149"/>
        <end position="173"/>
    </location>
</feature>
<feature type="transmembrane region" description="Helical" evidence="1">
    <location>
        <begin position="118"/>
        <end position="140"/>
    </location>
</feature>
<dbReference type="PANTHER" id="PTHR14969:SF13">
    <property type="entry name" value="AT30094P"/>
    <property type="match status" value="1"/>
</dbReference>
<dbReference type="SMART" id="SM00014">
    <property type="entry name" value="acidPPc"/>
    <property type="match status" value="1"/>
</dbReference>
<evidence type="ECO:0000313" key="4">
    <source>
        <dbReference type="Proteomes" id="UP001156389"/>
    </source>
</evidence>
<dbReference type="InterPro" id="IPR036938">
    <property type="entry name" value="PAP2/HPO_sf"/>
</dbReference>
<name>A0ABT2JU17_9ACTN</name>
<dbReference type="RefSeq" id="WP_260218719.1">
    <property type="nucleotide sequence ID" value="NZ_JAJAGO010000007.1"/>
</dbReference>
<accession>A0ABT2JU17</accession>
<keyword evidence="1" id="KW-0472">Membrane</keyword>
<gene>
    <name evidence="3" type="ORF">LHJ74_15985</name>
</gene>
<dbReference type="SUPFAM" id="SSF48317">
    <property type="entry name" value="Acid phosphatase/Vanadium-dependent haloperoxidase"/>
    <property type="match status" value="1"/>
</dbReference>
<dbReference type="PANTHER" id="PTHR14969">
    <property type="entry name" value="SPHINGOSINE-1-PHOSPHATE PHOSPHOHYDROLASE"/>
    <property type="match status" value="1"/>
</dbReference>
<dbReference type="Proteomes" id="UP001156389">
    <property type="component" value="Unassembled WGS sequence"/>
</dbReference>
<evidence type="ECO:0000313" key="3">
    <source>
        <dbReference type="EMBL" id="MCT2591387.1"/>
    </source>
</evidence>
<keyword evidence="4" id="KW-1185">Reference proteome</keyword>
<dbReference type="InterPro" id="IPR000326">
    <property type="entry name" value="PAP2/HPO"/>
</dbReference>
<sequence>MAPVLCVLAAVLIALVAVGWDPLLDVDESLARELHSFALAHPGWTKTARIFTDWVWDTWTMRALLTAAVLWMCWRAQWSAAIRLAIAGACGTAAQQGLKAAIGRDRPQWAEPVDSAHYAAMPSGHAMSAAFVCGLLLWLLRYLRVPAPLWWTAVTVAGVSVAGVSFTRIYLGVHWLTDVVVGCLLGAAIAACAGARFRVRRRTTGKTAEGVE</sequence>
<organism evidence="3 4">
    <name type="scientific">Streptomyces gossypii</name>
    <dbReference type="NCBI Taxonomy" id="2883101"/>
    <lineage>
        <taxon>Bacteria</taxon>
        <taxon>Bacillati</taxon>
        <taxon>Actinomycetota</taxon>
        <taxon>Actinomycetes</taxon>
        <taxon>Kitasatosporales</taxon>
        <taxon>Streptomycetaceae</taxon>
        <taxon>Streptomyces</taxon>
    </lineage>
</organism>
<comment type="caution">
    <text evidence="3">The sequence shown here is derived from an EMBL/GenBank/DDBJ whole genome shotgun (WGS) entry which is preliminary data.</text>
</comment>
<evidence type="ECO:0000259" key="2">
    <source>
        <dbReference type="SMART" id="SM00014"/>
    </source>
</evidence>
<proteinExistence type="predicted"/>
<dbReference type="Gene3D" id="1.20.144.10">
    <property type="entry name" value="Phosphatidic acid phosphatase type 2/haloperoxidase"/>
    <property type="match status" value="1"/>
</dbReference>
<keyword evidence="1" id="KW-0812">Transmembrane</keyword>